<dbReference type="PRINTS" id="PR00411">
    <property type="entry name" value="PNDRDTASEI"/>
</dbReference>
<accession>A0ABX8S8R2</accession>
<gene>
    <name evidence="1" type="ORF">KV203_01925</name>
</gene>
<dbReference type="Proteomes" id="UP000887023">
    <property type="component" value="Chromosome"/>
</dbReference>
<proteinExistence type="predicted"/>
<organism evidence="1 2">
    <name type="scientific">Skermania pinensis</name>
    <dbReference type="NCBI Taxonomy" id="39122"/>
    <lineage>
        <taxon>Bacteria</taxon>
        <taxon>Bacillati</taxon>
        <taxon>Actinomycetota</taxon>
        <taxon>Actinomycetes</taxon>
        <taxon>Mycobacteriales</taxon>
        <taxon>Gordoniaceae</taxon>
        <taxon>Skermania</taxon>
    </lineage>
</organism>
<protein>
    <submittedName>
        <fullName evidence="1">NAD(P)/FAD-dependent oxidoreductase</fullName>
    </submittedName>
</protein>
<dbReference type="InterPro" id="IPR036188">
    <property type="entry name" value="FAD/NAD-bd_sf"/>
</dbReference>
<dbReference type="SUPFAM" id="SSF51905">
    <property type="entry name" value="FAD/NAD(P)-binding domain"/>
    <property type="match status" value="2"/>
</dbReference>
<dbReference type="EMBL" id="CP079105">
    <property type="protein sequence ID" value="QXQ14219.1"/>
    <property type="molecule type" value="Genomic_DNA"/>
</dbReference>
<dbReference type="PANTHER" id="PTHR42877">
    <property type="entry name" value="L-ORNITHINE N(5)-MONOOXYGENASE-RELATED"/>
    <property type="match status" value="1"/>
</dbReference>
<name>A0ABX8S8R2_9ACTN</name>
<evidence type="ECO:0000313" key="2">
    <source>
        <dbReference type="Proteomes" id="UP000887023"/>
    </source>
</evidence>
<evidence type="ECO:0000313" key="1">
    <source>
        <dbReference type="EMBL" id="QXQ14219.1"/>
    </source>
</evidence>
<dbReference type="Pfam" id="PF13738">
    <property type="entry name" value="Pyr_redox_3"/>
    <property type="match status" value="1"/>
</dbReference>
<sequence length="484" mass="53718">MTEHHQIVIVGAGFGGIGLAIKLREAGFTDLLIVERADRLGGTWQANTYPGCACDVPSQLYSYSFAANPDWSHTYARQPEILAYLDRVAAAGDVTRHMRFGTEVLAACWSAAESHWRIETSRGAVTADYLISATGVFADAKYPDLPGLAEFAGTAFHSLHWDHDHDLTGERVAVIGTGASAVQFIPEIAPQVARLTVFQRSAPWIVPRLDRATSGLERLLLRRIPLAQRAVRGSWYTAVESFGLVGFVDNRFRHPYELLGRLQLRRQITDPELRRKVTPDYMIGCKRAIFSDAYLPALNRPDVDVVTDGIARVRPHSIVTRAGAEIEVDTIIYGTGFEQIPAAFERYIGRDGRSIADLYRTQPQSYLGTTVAGFPNFFATLGPFGAAGNQSAIYMIESQIAYIVDALQVLRSRGARRVELRPQVQEAFVTEMRERSASTVWLTGGCSSYYTTDSGGNAGLYPHWSFEYRSRTKKFDVESYEVSK</sequence>
<dbReference type="RefSeq" id="WP_066466922.1">
    <property type="nucleotide sequence ID" value="NZ_CBCRUZ010000020.1"/>
</dbReference>
<dbReference type="Gene3D" id="3.50.50.60">
    <property type="entry name" value="FAD/NAD(P)-binding domain"/>
    <property type="match status" value="2"/>
</dbReference>
<dbReference type="InterPro" id="IPR051209">
    <property type="entry name" value="FAD-bind_Monooxygenase_sf"/>
</dbReference>
<reference evidence="1" key="1">
    <citation type="submission" date="2021-07" db="EMBL/GenBank/DDBJ databases">
        <title>Candidatus Kaistella beijingensis sp. nov. isolated from a municipal wastewater treatment plant is involved in sludge foaming.</title>
        <authorList>
            <person name="Song Y."/>
            <person name="Liu S.-J."/>
        </authorList>
    </citation>
    <scope>NUCLEOTIDE SEQUENCE</scope>
    <source>
        <strain evidence="1">DSM 43998</strain>
    </source>
</reference>
<dbReference type="PANTHER" id="PTHR42877:SF4">
    <property type="entry name" value="FAD_NAD(P)-BINDING DOMAIN-CONTAINING PROTEIN-RELATED"/>
    <property type="match status" value="1"/>
</dbReference>
<keyword evidence="2" id="KW-1185">Reference proteome</keyword>